<dbReference type="InterPro" id="IPR002401">
    <property type="entry name" value="Cyt_P450_E_grp-I"/>
</dbReference>
<keyword evidence="3" id="KW-0479">Metal-binding</keyword>
<evidence type="ECO:0000313" key="5">
    <source>
        <dbReference type="Proteomes" id="UP001265083"/>
    </source>
</evidence>
<dbReference type="InterPro" id="IPR001128">
    <property type="entry name" value="Cyt_P450"/>
</dbReference>
<keyword evidence="3" id="KW-0408">Iron</keyword>
<dbReference type="Pfam" id="PF00067">
    <property type="entry name" value="p450"/>
    <property type="match status" value="1"/>
</dbReference>
<reference evidence="4 5" key="1">
    <citation type="submission" date="2023-08" db="EMBL/GenBank/DDBJ databases">
        <title>Bioegradation of LLDPE and BLDPE plastic by marine bacteria from coast plastic debris.</title>
        <authorList>
            <person name="Rong Z."/>
        </authorList>
    </citation>
    <scope>NUCLEOTIDE SEQUENCE [LARGE SCALE GENOMIC DNA]</scope>
    <source>
        <strain evidence="4 5">Z-2</strain>
    </source>
</reference>
<keyword evidence="3" id="KW-0560">Oxidoreductase</keyword>
<evidence type="ECO:0000256" key="1">
    <source>
        <dbReference type="ARBA" id="ARBA00001971"/>
    </source>
</evidence>
<dbReference type="SUPFAM" id="SSF48264">
    <property type="entry name" value="Cytochrome P450"/>
    <property type="match status" value="1"/>
</dbReference>
<dbReference type="PRINTS" id="PR00385">
    <property type="entry name" value="P450"/>
</dbReference>
<evidence type="ECO:0000256" key="2">
    <source>
        <dbReference type="ARBA" id="ARBA00010617"/>
    </source>
</evidence>
<keyword evidence="3" id="KW-0503">Monooxygenase</keyword>
<dbReference type="Gene3D" id="1.10.630.10">
    <property type="entry name" value="Cytochrome P450"/>
    <property type="match status" value="1"/>
</dbReference>
<comment type="caution">
    <text evidence="4">The sequence shown here is derived from an EMBL/GenBank/DDBJ whole genome shotgun (WGS) entry which is preliminary data.</text>
</comment>
<dbReference type="PANTHER" id="PTHR24305">
    <property type="entry name" value="CYTOCHROME P450"/>
    <property type="match status" value="1"/>
</dbReference>
<comment type="similarity">
    <text evidence="2 3">Belongs to the cytochrome P450 family.</text>
</comment>
<dbReference type="InterPro" id="IPR017972">
    <property type="entry name" value="Cyt_P450_CS"/>
</dbReference>
<evidence type="ECO:0000313" key="4">
    <source>
        <dbReference type="EMBL" id="MDS1116347.1"/>
    </source>
</evidence>
<dbReference type="PROSITE" id="PS00086">
    <property type="entry name" value="CYTOCHROME_P450"/>
    <property type="match status" value="1"/>
</dbReference>
<dbReference type="RefSeq" id="WP_310952146.1">
    <property type="nucleotide sequence ID" value="NZ_JAVLUS010000024.1"/>
</dbReference>
<protein>
    <submittedName>
        <fullName evidence="4">Cytochrome P450</fullName>
    </submittedName>
</protein>
<dbReference type="InterPro" id="IPR036396">
    <property type="entry name" value="Cyt_P450_sf"/>
</dbReference>
<name>A0ABU2GY02_9ACTN</name>
<keyword evidence="3" id="KW-0349">Heme</keyword>
<evidence type="ECO:0000256" key="3">
    <source>
        <dbReference type="RuleBase" id="RU000461"/>
    </source>
</evidence>
<accession>A0ABU2GY02</accession>
<sequence length="463" mass="50879">MHAKTLSELPHPSGRVPLLGDIRSVDRHRPTQHEAHLARELGPIFQRLLLRDRLVVVGGAKLAKETLDEQSWGRVLVGPLAKLREIVTSGLFTARSSDPLWGQARRILTPGFSQAAMRAYHHAMQTVADDLAVKWKEDPDVDVHSDMTAATLEIIGRAGFSTPMGLLGDHAAASQGTDAFVAALSRVLAWASESTNDLPVIGPIREVFAAPGIRRDVNYVRGFVDDIIERRQKDSSVENDDLLGLMLTTRDTETGELLPVENVRDQVLTFLAAGHETTAALLEVALYHLAADPSVGDLIVAEELSDGAALDYDEVVRLRRIKALINECLRLCPPAPGFFRIARSDQELGGYLVPAGRAVFVLSLAAQRDPAVWGADADEFRADRFLGKRLTASSPEFFAPWGTGPRSCIGRQFAIHETTLLTGALLSKYRLTLDKPVELRLRERATLRPEPFRIVATPRGRTR</sequence>
<gene>
    <name evidence="4" type="ORF">RD149_21625</name>
</gene>
<proteinExistence type="inferred from homology"/>
<comment type="cofactor">
    <cofactor evidence="1">
        <name>heme</name>
        <dbReference type="ChEBI" id="CHEBI:30413"/>
    </cofactor>
</comment>
<dbReference type="InterPro" id="IPR050121">
    <property type="entry name" value="Cytochrome_P450_monoxygenase"/>
</dbReference>
<dbReference type="EMBL" id="JAVLUS010000024">
    <property type="protein sequence ID" value="MDS1116347.1"/>
    <property type="molecule type" value="Genomic_DNA"/>
</dbReference>
<keyword evidence="5" id="KW-1185">Reference proteome</keyword>
<dbReference type="PANTHER" id="PTHR24305:SF166">
    <property type="entry name" value="CYTOCHROME P450 12A4, MITOCHONDRIAL-RELATED"/>
    <property type="match status" value="1"/>
</dbReference>
<dbReference type="Proteomes" id="UP001265083">
    <property type="component" value="Unassembled WGS sequence"/>
</dbReference>
<organism evidence="4 5">
    <name type="scientific">Gordonia westfalica</name>
    <dbReference type="NCBI Taxonomy" id="158898"/>
    <lineage>
        <taxon>Bacteria</taxon>
        <taxon>Bacillati</taxon>
        <taxon>Actinomycetota</taxon>
        <taxon>Actinomycetes</taxon>
        <taxon>Mycobacteriales</taxon>
        <taxon>Gordoniaceae</taxon>
        <taxon>Gordonia</taxon>
    </lineage>
</organism>
<dbReference type="PRINTS" id="PR00463">
    <property type="entry name" value="EP450I"/>
</dbReference>